<keyword evidence="3" id="KW-1185">Reference proteome</keyword>
<dbReference type="CDD" id="cd04511">
    <property type="entry name" value="NUDIX_Hydrolase"/>
    <property type="match status" value="1"/>
</dbReference>
<keyword evidence="2" id="KW-0378">Hydrolase</keyword>
<dbReference type="GO" id="GO:0016787">
    <property type="term" value="F:hydrolase activity"/>
    <property type="evidence" value="ECO:0007669"/>
    <property type="project" value="UniProtKB-KW"/>
</dbReference>
<comment type="caution">
    <text evidence="2">The sequence shown here is derived from an EMBL/GenBank/DDBJ whole genome shotgun (WGS) entry which is preliminary data.</text>
</comment>
<dbReference type="Pfam" id="PF14803">
    <property type="entry name" value="Zn_ribbon_Nudix"/>
    <property type="match status" value="1"/>
</dbReference>
<dbReference type="PANTHER" id="PTHR43222:SF2">
    <property type="entry name" value="NUDIX HYDROLASE 23, CHLOROPLASTIC"/>
    <property type="match status" value="1"/>
</dbReference>
<reference evidence="3" key="1">
    <citation type="journal article" date="2019" name="Int. J. Syst. Evol. Microbiol.">
        <title>The Global Catalogue of Microorganisms (GCM) 10K type strain sequencing project: providing services to taxonomists for standard genome sequencing and annotation.</title>
        <authorList>
            <consortium name="The Broad Institute Genomics Platform"/>
            <consortium name="The Broad Institute Genome Sequencing Center for Infectious Disease"/>
            <person name="Wu L."/>
            <person name="Ma J."/>
        </authorList>
    </citation>
    <scope>NUCLEOTIDE SEQUENCE [LARGE SCALE GENOMIC DNA]</scope>
    <source>
        <strain evidence="3">JCM 17805</strain>
    </source>
</reference>
<feature type="domain" description="Nudix hydrolase" evidence="1">
    <location>
        <begin position="33"/>
        <end position="159"/>
    </location>
</feature>
<sequence length="181" mass="21119">MNYCSHCGASVELTVPDGDNRERYICRQCGFIHYQNPKIIAGILPWLNDQILLCKRAIEPRRGLWTLPAGFMELGETTREAALRETWEEARARVKQPELYLVFNIPHINQVYMIFRGELEDTNFAPGEESLETRLFSEADIPWRELAFSSIKASLTQYFIDRRDNHFPVHMEDLQLSISNR</sequence>
<protein>
    <submittedName>
        <fullName evidence="2">NUDIX hydrolase</fullName>
    </submittedName>
</protein>
<dbReference type="InterPro" id="IPR029401">
    <property type="entry name" value="Nudix_N"/>
</dbReference>
<dbReference type="InterPro" id="IPR015797">
    <property type="entry name" value="NUDIX_hydrolase-like_dom_sf"/>
</dbReference>
<dbReference type="Gene3D" id="2.20.70.10">
    <property type="match status" value="1"/>
</dbReference>
<accession>A0ABP8V3D1</accession>
<dbReference type="Proteomes" id="UP001500604">
    <property type="component" value="Unassembled WGS sequence"/>
</dbReference>
<organism evidence="2 3">
    <name type="scientific">Kistimonas scapharcae</name>
    <dbReference type="NCBI Taxonomy" id="1036133"/>
    <lineage>
        <taxon>Bacteria</taxon>
        <taxon>Pseudomonadati</taxon>
        <taxon>Pseudomonadota</taxon>
        <taxon>Gammaproteobacteria</taxon>
        <taxon>Oceanospirillales</taxon>
        <taxon>Endozoicomonadaceae</taxon>
        <taxon>Kistimonas</taxon>
    </lineage>
</organism>
<dbReference type="EMBL" id="BAABFL010000392">
    <property type="protein sequence ID" value="GAA4650397.1"/>
    <property type="molecule type" value="Genomic_DNA"/>
</dbReference>
<evidence type="ECO:0000313" key="2">
    <source>
        <dbReference type="EMBL" id="GAA4650397.1"/>
    </source>
</evidence>
<dbReference type="InterPro" id="IPR000086">
    <property type="entry name" value="NUDIX_hydrolase_dom"/>
</dbReference>
<evidence type="ECO:0000259" key="1">
    <source>
        <dbReference type="PROSITE" id="PS51462"/>
    </source>
</evidence>
<gene>
    <name evidence="2" type="ORF">GCM10023116_26800</name>
</gene>
<dbReference type="Pfam" id="PF00293">
    <property type="entry name" value="NUDIX"/>
    <property type="match status" value="1"/>
</dbReference>
<dbReference type="Gene3D" id="3.90.79.10">
    <property type="entry name" value="Nucleoside Triphosphate Pyrophosphohydrolase"/>
    <property type="match status" value="1"/>
</dbReference>
<dbReference type="SUPFAM" id="SSF55811">
    <property type="entry name" value="Nudix"/>
    <property type="match status" value="1"/>
</dbReference>
<dbReference type="RefSeq" id="WP_345196562.1">
    <property type="nucleotide sequence ID" value="NZ_BAABFL010000392.1"/>
</dbReference>
<proteinExistence type="predicted"/>
<dbReference type="PANTHER" id="PTHR43222">
    <property type="entry name" value="NUDIX HYDROLASE 23"/>
    <property type="match status" value="1"/>
</dbReference>
<name>A0ABP8V3D1_9GAMM</name>
<dbReference type="PROSITE" id="PS51462">
    <property type="entry name" value="NUDIX"/>
    <property type="match status" value="1"/>
</dbReference>
<evidence type="ECO:0000313" key="3">
    <source>
        <dbReference type="Proteomes" id="UP001500604"/>
    </source>
</evidence>